<keyword evidence="3" id="KW-1185">Reference proteome</keyword>
<dbReference type="Proteomes" id="UP000235672">
    <property type="component" value="Unassembled WGS sequence"/>
</dbReference>
<evidence type="ECO:0000313" key="3">
    <source>
        <dbReference type="Proteomes" id="UP000235672"/>
    </source>
</evidence>
<reference evidence="2 3" key="1">
    <citation type="submission" date="2016-05" db="EMBL/GenBank/DDBJ databases">
        <title>A degradative enzymes factory behind the ericoid mycorrhizal symbiosis.</title>
        <authorList>
            <consortium name="DOE Joint Genome Institute"/>
            <person name="Martino E."/>
            <person name="Morin E."/>
            <person name="Grelet G."/>
            <person name="Kuo A."/>
            <person name="Kohler A."/>
            <person name="Daghino S."/>
            <person name="Barry K."/>
            <person name="Choi C."/>
            <person name="Cichocki N."/>
            <person name="Clum A."/>
            <person name="Copeland A."/>
            <person name="Hainaut M."/>
            <person name="Haridas S."/>
            <person name="Labutti K."/>
            <person name="Lindquist E."/>
            <person name="Lipzen A."/>
            <person name="Khouja H.-R."/>
            <person name="Murat C."/>
            <person name="Ohm R."/>
            <person name="Olson A."/>
            <person name="Spatafora J."/>
            <person name="Veneault-Fourrey C."/>
            <person name="Henrissat B."/>
            <person name="Grigoriev I."/>
            <person name="Martin F."/>
            <person name="Perotto S."/>
        </authorList>
    </citation>
    <scope>NUCLEOTIDE SEQUENCE [LARGE SCALE GENOMIC DNA]</scope>
    <source>
        <strain evidence="2 3">UAMH 7357</strain>
    </source>
</reference>
<proteinExistence type="predicted"/>
<dbReference type="EMBL" id="KZ613515">
    <property type="protein sequence ID" value="PMD15180.1"/>
    <property type="molecule type" value="Genomic_DNA"/>
</dbReference>
<dbReference type="PANTHER" id="PTHR24148:SF73">
    <property type="entry name" value="HET DOMAIN PROTEIN (AFU_ORTHOLOGUE AFUA_8G01020)"/>
    <property type="match status" value="1"/>
</dbReference>
<dbReference type="OrthoDB" id="3556612at2759"/>
<dbReference type="AlphaFoldDB" id="A0A2J6PMC5"/>
<organism evidence="2 3">
    <name type="scientific">Hyaloscypha hepaticicola</name>
    <dbReference type="NCBI Taxonomy" id="2082293"/>
    <lineage>
        <taxon>Eukaryota</taxon>
        <taxon>Fungi</taxon>
        <taxon>Dikarya</taxon>
        <taxon>Ascomycota</taxon>
        <taxon>Pezizomycotina</taxon>
        <taxon>Leotiomycetes</taxon>
        <taxon>Helotiales</taxon>
        <taxon>Hyaloscyphaceae</taxon>
        <taxon>Hyaloscypha</taxon>
    </lineage>
</organism>
<evidence type="ECO:0000313" key="2">
    <source>
        <dbReference type="EMBL" id="PMD15180.1"/>
    </source>
</evidence>
<dbReference type="PANTHER" id="PTHR24148">
    <property type="entry name" value="ANKYRIN REPEAT DOMAIN-CONTAINING PROTEIN 39 HOMOLOG-RELATED"/>
    <property type="match status" value="1"/>
</dbReference>
<dbReference type="Pfam" id="PF06985">
    <property type="entry name" value="HET"/>
    <property type="match status" value="1"/>
</dbReference>
<feature type="domain" description="Heterokaryon incompatibility" evidence="1">
    <location>
        <begin position="1"/>
        <end position="81"/>
    </location>
</feature>
<name>A0A2J6PMC5_9HELO</name>
<dbReference type="Pfam" id="PF26639">
    <property type="entry name" value="Het-6_barrel"/>
    <property type="match status" value="1"/>
</dbReference>
<dbReference type="STRING" id="1745343.A0A2J6PMC5"/>
<dbReference type="InterPro" id="IPR010730">
    <property type="entry name" value="HET"/>
</dbReference>
<accession>A0A2J6PMC5</accession>
<dbReference type="InterPro" id="IPR052895">
    <property type="entry name" value="HetReg/Transcr_Mod"/>
</dbReference>
<sequence>MGDVYRTATKVVVWLGPAENDSDLAMESLSGLGADLSTIPRPISAHELEEYGLPDENSPVWHAVGHLFRRQWFGRLWTFQEAVLAAELIVVSGQKMADWKLIAKVAERLWVRGLWSVCVGYQRLTKHENGCIAAANVGWARNQLIDSKELPAIDLLDMVSHKTCLDPRDRVYAILGMTSFSFRNRIEISYSDGIDQHIWRTFIECAKACIEEGQVRILELVAGRERISDLPSWCPDFRSNPADLALYSSHKIFSAGITRESSSSKTTSIKTSRESDTLRATGFRVDVVSEVVDGYFDWPNVQQGVQLRQRAQRFVEWESRRAALAQKTLSLPANTIPLAHMFTLSSSTQRWWFERHNASDSDLLKAYLHVLQIITNVALDAGTYLGKRTELGVEVWHRICEFNQGRRYFSTENGRLGLGPPEIQKGDTMCVFYGTETVMLLRPTRNNPGDWYFVGDAFVHGLMELDETPQSARGADEIFTIT</sequence>
<protein>
    <recommendedName>
        <fullName evidence="1">Heterokaryon incompatibility domain-containing protein</fullName>
    </recommendedName>
</protein>
<gene>
    <name evidence="2" type="ORF">NA56DRAFT_352876</name>
</gene>
<evidence type="ECO:0000259" key="1">
    <source>
        <dbReference type="Pfam" id="PF06985"/>
    </source>
</evidence>